<feature type="region of interest" description="Disordered" evidence="1">
    <location>
        <begin position="554"/>
        <end position="607"/>
    </location>
</feature>
<feature type="region of interest" description="Disordered" evidence="1">
    <location>
        <begin position="273"/>
        <end position="320"/>
    </location>
</feature>
<feature type="domain" description="Flagellar hook-length control protein-like C-terminal" evidence="2">
    <location>
        <begin position="489"/>
        <end position="559"/>
    </location>
</feature>
<dbReference type="InterPro" id="IPR038610">
    <property type="entry name" value="FliK-like_C_sf"/>
</dbReference>
<feature type="compositionally biased region" description="Low complexity" evidence="1">
    <location>
        <begin position="342"/>
        <end position="357"/>
    </location>
</feature>
<organism evidence="3 4">
    <name type="scientific">Pacificibacter maritimus</name>
    <dbReference type="NCBI Taxonomy" id="762213"/>
    <lineage>
        <taxon>Bacteria</taxon>
        <taxon>Pseudomonadati</taxon>
        <taxon>Pseudomonadota</taxon>
        <taxon>Alphaproteobacteria</taxon>
        <taxon>Rhodobacterales</taxon>
        <taxon>Roseobacteraceae</taxon>
        <taxon>Pacificibacter</taxon>
    </lineage>
</organism>
<sequence>MQFMILNQPQVNLGQTQALELPIATDTIALADGVSFESVVALEASDGVTAEGDYTTISMKDLSISGVNQANPLPQLGTPESTEKAEFSHIPMAHPKGIPDHNKNNVVDDLEEQDAVVFAETTTIEVDPAQTIPVQQNAEPAYFYGSHHVETHSDEKAVTDDLAPEAESFAQESTVEILDVTPKENPLGADLRATQLEQKTNQTEISATSVTPVSGRNLDASFAIEKTDIAMPASTKINLHTDITAAVPNGDQTILDQASGGPHIAMPHANVGEAAAASSEFEPQKKAEQPLAPIVPKSPDSEVPQPPRHVPIKTIQTDAGKNIPAILNTAERPQSVSNTPEQPQANVASPPSSQSPQTPEKHGLILTSDQEAKVRDGVHHELQETPIESPEIELQPEPTQTSEPTQHVTKDTPQMTVTQAPLQDSFVEITQSNTELEVTPSFAAYDLMAERADLPQTALPLALATQPELPARLAAQIADVAKQLPDGPIEISLSPEELGKVKLTFQLSESGAMTVVIAAERPDTLEFMRRNADSLLAEFSELGYENSSLQFQQDNQNNAQDGSDKHAHKSADGGDLNIASQTHPLDQTKKQTPTLNLTASSGMDLRL</sequence>
<gene>
    <name evidence="3" type="ORF">EDD53_2401</name>
</gene>
<dbReference type="Gene3D" id="3.30.750.140">
    <property type="match status" value="1"/>
</dbReference>
<protein>
    <submittedName>
        <fullName evidence="3">Flagellar hook-length control protein FliK</fullName>
    </submittedName>
</protein>
<keyword evidence="3" id="KW-0282">Flagellum</keyword>
<evidence type="ECO:0000313" key="3">
    <source>
        <dbReference type="EMBL" id="RPE64641.1"/>
    </source>
</evidence>
<evidence type="ECO:0000259" key="2">
    <source>
        <dbReference type="Pfam" id="PF02120"/>
    </source>
</evidence>
<dbReference type="CDD" id="cd17470">
    <property type="entry name" value="T3SS_Flik_C"/>
    <property type="match status" value="1"/>
</dbReference>
<feature type="region of interest" description="Disordered" evidence="1">
    <location>
        <begin position="383"/>
        <end position="410"/>
    </location>
</feature>
<dbReference type="InterPro" id="IPR021136">
    <property type="entry name" value="Flagellar_hook_control-like_C"/>
</dbReference>
<keyword evidence="3" id="KW-0969">Cilium</keyword>
<keyword evidence="4" id="KW-1185">Reference proteome</keyword>
<evidence type="ECO:0000313" key="4">
    <source>
        <dbReference type="Proteomes" id="UP000269689"/>
    </source>
</evidence>
<accession>A0A3N4UBV9</accession>
<feature type="compositionally biased region" description="Polar residues" evidence="1">
    <location>
        <begin position="397"/>
        <end position="410"/>
    </location>
</feature>
<reference evidence="3 4" key="1">
    <citation type="submission" date="2018-11" db="EMBL/GenBank/DDBJ databases">
        <title>Genomic Encyclopedia of Type Strains, Phase IV (KMG-IV): sequencing the most valuable type-strain genomes for metagenomic binning, comparative biology and taxonomic classification.</title>
        <authorList>
            <person name="Goeker M."/>
        </authorList>
    </citation>
    <scope>NUCLEOTIDE SEQUENCE [LARGE SCALE GENOMIC DNA]</scope>
    <source>
        <strain evidence="3 4">DSM 104731</strain>
    </source>
</reference>
<name>A0A3N4UBV9_9RHOB</name>
<keyword evidence="3" id="KW-0966">Cell projection</keyword>
<dbReference type="Proteomes" id="UP000269689">
    <property type="component" value="Unassembled WGS sequence"/>
</dbReference>
<feature type="compositionally biased region" description="Polar residues" evidence="1">
    <location>
        <begin position="578"/>
        <end position="601"/>
    </location>
</feature>
<dbReference type="AlphaFoldDB" id="A0A3N4UBV9"/>
<dbReference type="Pfam" id="PF02120">
    <property type="entry name" value="Flg_hook"/>
    <property type="match status" value="1"/>
</dbReference>
<feature type="region of interest" description="Disordered" evidence="1">
    <location>
        <begin position="333"/>
        <end position="362"/>
    </location>
</feature>
<comment type="caution">
    <text evidence="3">The sequence shown here is derived from an EMBL/GenBank/DDBJ whole genome shotgun (WGS) entry which is preliminary data.</text>
</comment>
<proteinExistence type="predicted"/>
<evidence type="ECO:0000256" key="1">
    <source>
        <dbReference type="SAM" id="MobiDB-lite"/>
    </source>
</evidence>
<dbReference type="EMBL" id="RKQK01000004">
    <property type="protein sequence ID" value="RPE64641.1"/>
    <property type="molecule type" value="Genomic_DNA"/>
</dbReference>
<feature type="compositionally biased region" description="Basic and acidic residues" evidence="1">
    <location>
        <begin position="562"/>
        <end position="572"/>
    </location>
</feature>